<reference evidence="1 2" key="1">
    <citation type="journal article" date="2017" name="Nat. Commun.">
        <title>Genome assembly with in vitro proximity ligation data and whole-genome triplication in lettuce.</title>
        <authorList>
            <person name="Reyes-Chin-Wo S."/>
            <person name="Wang Z."/>
            <person name="Yang X."/>
            <person name="Kozik A."/>
            <person name="Arikit S."/>
            <person name="Song C."/>
            <person name="Xia L."/>
            <person name="Froenicke L."/>
            <person name="Lavelle D.O."/>
            <person name="Truco M.J."/>
            <person name="Xia R."/>
            <person name="Zhu S."/>
            <person name="Xu C."/>
            <person name="Xu H."/>
            <person name="Xu X."/>
            <person name="Cox K."/>
            <person name="Korf I."/>
            <person name="Meyers B.C."/>
            <person name="Michelmore R.W."/>
        </authorList>
    </citation>
    <scope>NUCLEOTIDE SEQUENCE [LARGE SCALE GENOMIC DNA]</scope>
    <source>
        <strain evidence="2">cv. Salinas</strain>
        <tissue evidence="1">Seedlings</tissue>
    </source>
</reference>
<dbReference type="Proteomes" id="UP000235145">
    <property type="component" value="Unassembled WGS sequence"/>
</dbReference>
<evidence type="ECO:0000313" key="2">
    <source>
        <dbReference type="Proteomes" id="UP000235145"/>
    </source>
</evidence>
<dbReference type="EMBL" id="NBSK02000007">
    <property type="protein sequence ID" value="KAJ0194864.1"/>
    <property type="molecule type" value="Genomic_DNA"/>
</dbReference>
<sequence>MEECTEDIFYLSKFRYWNYLDDVMRQMGFRDTWRSWVRALLSTSKVSILVNGVPVKEFHMEKGVREGDPLSHFLFIIAAEGLRVAMVEALEKGVFKGVNLPRDGPTLSIFQYADAAIYIGEWSLQNARNLMRMLTCFYIS</sequence>
<comment type="caution">
    <text evidence="1">The sequence shown here is derived from an EMBL/GenBank/DDBJ whole genome shotgun (WGS) entry which is preliminary data.</text>
</comment>
<protein>
    <recommendedName>
        <fullName evidence="3">Reverse transcriptase domain-containing protein</fullName>
    </recommendedName>
</protein>
<name>A0A9R1UX36_LACSA</name>
<proteinExistence type="predicted"/>
<dbReference type="PANTHER" id="PTHR46890">
    <property type="entry name" value="NON-LTR RETROLELEMENT REVERSE TRANSCRIPTASE-LIKE PROTEIN-RELATED"/>
    <property type="match status" value="1"/>
</dbReference>
<evidence type="ECO:0000313" key="1">
    <source>
        <dbReference type="EMBL" id="KAJ0194864.1"/>
    </source>
</evidence>
<keyword evidence="2" id="KW-1185">Reference proteome</keyword>
<dbReference type="PANTHER" id="PTHR46890:SF50">
    <property type="entry name" value="RNA-DIRECTED DNA POLYMERASE, EUKARYOTA, REVERSE TRANSCRIPTASE ZINC-BINDING DOMAIN PROTEIN-RELATED"/>
    <property type="match status" value="1"/>
</dbReference>
<gene>
    <name evidence="1" type="ORF">LSAT_V11C700349800</name>
</gene>
<accession>A0A9R1UX36</accession>
<evidence type="ECO:0008006" key="3">
    <source>
        <dbReference type="Google" id="ProtNLM"/>
    </source>
</evidence>
<dbReference type="InterPro" id="IPR052343">
    <property type="entry name" value="Retrotransposon-Effector_Assoc"/>
</dbReference>
<organism evidence="1 2">
    <name type="scientific">Lactuca sativa</name>
    <name type="common">Garden lettuce</name>
    <dbReference type="NCBI Taxonomy" id="4236"/>
    <lineage>
        <taxon>Eukaryota</taxon>
        <taxon>Viridiplantae</taxon>
        <taxon>Streptophyta</taxon>
        <taxon>Embryophyta</taxon>
        <taxon>Tracheophyta</taxon>
        <taxon>Spermatophyta</taxon>
        <taxon>Magnoliopsida</taxon>
        <taxon>eudicotyledons</taxon>
        <taxon>Gunneridae</taxon>
        <taxon>Pentapetalae</taxon>
        <taxon>asterids</taxon>
        <taxon>campanulids</taxon>
        <taxon>Asterales</taxon>
        <taxon>Asteraceae</taxon>
        <taxon>Cichorioideae</taxon>
        <taxon>Cichorieae</taxon>
        <taxon>Lactucinae</taxon>
        <taxon>Lactuca</taxon>
    </lineage>
</organism>
<dbReference type="AlphaFoldDB" id="A0A9R1UX36"/>